<dbReference type="InterPro" id="IPR000845">
    <property type="entry name" value="Nucleoside_phosphorylase_d"/>
</dbReference>
<dbReference type="PRINTS" id="PR00381">
    <property type="entry name" value="KINESINLIGHT"/>
</dbReference>
<dbReference type="PANTHER" id="PTHR45783:SF3">
    <property type="entry name" value="KINESIN LIGHT CHAIN"/>
    <property type="match status" value="1"/>
</dbReference>
<dbReference type="SUPFAM" id="SSF52540">
    <property type="entry name" value="P-loop containing nucleoside triphosphate hydrolases"/>
    <property type="match status" value="1"/>
</dbReference>
<dbReference type="Gene3D" id="1.25.40.10">
    <property type="entry name" value="Tetratricopeptide repeat domain"/>
    <property type="match status" value="3"/>
</dbReference>
<evidence type="ECO:0000256" key="1">
    <source>
        <dbReference type="ARBA" id="ARBA00004245"/>
    </source>
</evidence>
<name>A0A0E3P509_9EURY</name>
<evidence type="ECO:0000256" key="10">
    <source>
        <dbReference type="PROSITE-ProRule" id="PRU00339"/>
    </source>
</evidence>
<dbReference type="HOGENOM" id="CLU_000288_125_8_2"/>
<dbReference type="EMBL" id="CP009506">
    <property type="protein sequence ID" value="AKB27678.1"/>
    <property type="molecule type" value="Genomic_DNA"/>
</dbReference>
<dbReference type="GeneID" id="24859749"/>
<dbReference type="PATRIC" id="fig|1434120.4.peg.1217"/>
<evidence type="ECO:0000256" key="4">
    <source>
        <dbReference type="ARBA" id="ARBA00022701"/>
    </source>
</evidence>
<dbReference type="KEGG" id="msw:MSSIT_0959"/>
<dbReference type="InterPro" id="IPR002151">
    <property type="entry name" value="Kinesin_light"/>
</dbReference>
<feature type="domain" description="DUF7779" evidence="14">
    <location>
        <begin position="577"/>
        <end position="668"/>
    </location>
</feature>
<dbReference type="Pfam" id="PF13424">
    <property type="entry name" value="TPR_12"/>
    <property type="match status" value="4"/>
</dbReference>
<evidence type="ECO:0000259" key="14">
    <source>
        <dbReference type="Pfam" id="PF25000"/>
    </source>
</evidence>
<dbReference type="Proteomes" id="UP000033111">
    <property type="component" value="Chromosome"/>
</dbReference>
<proteinExistence type="inferred from homology"/>
<dbReference type="Pfam" id="PF00931">
    <property type="entry name" value="NB-ARC"/>
    <property type="match status" value="1"/>
</dbReference>
<feature type="domain" description="Nucleoside phosphorylase" evidence="13">
    <location>
        <begin position="13"/>
        <end position="250"/>
    </location>
</feature>
<keyword evidence="3" id="KW-0963">Cytoplasm</keyword>
<dbReference type="SUPFAM" id="SSF53167">
    <property type="entry name" value="Purine and uridine phosphorylases"/>
    <property type="match status" value="1"/>
</dbReference>
<evidence type="ECO:0000256" key="8">
    <source>
        <dbReference type="ARBA" id="ARBA00023175"/>
    </source>
</evidence>
<evidence type="ECO:0000256" key="7">
    <source>
        <dbReference type="ARBA" id="ARBA00023054"/>
    </source>
</evidence>
<comment type="similarity">
    <text evidence="2">Belongs to the kinesin light chain family.</text>
</comment>
<evidence type="ECO:0000313" key="15">
    <source>
        <dbReference type="EMBL" id="AKB27678.1"/>
    </source>
</evidence>
<dbReference type="GO" id="GO:0019894">
    <property type="term" value="F:kinesin binding"/>
    <property type="evidence" value="ECO:0007669"/>
    <property type="project" value="TreeGrafter"/>
</dbReference>
<feature type="region of interest" description="Disordered" evidence="11">
    <location>
        <begin position="1130"/>
        <end position="1152"/>
    </location>
</feature>
<evidence type="ECO:0000256" key="9">
    <source>
        <dbReference type="ARBA" id="ARBA00023212"/>
    </source>
</evidence>
<keyword evidence="16" id="KW-1185">Reference proteome</keyword>
<evidence type="ECO:0000256" key="5">
    <source>
        <dbReference type="ARBA" id="ARBA00022737"/>
    </source>
</evidence>
<dbReference type="PANTHER" id="PTHR45783">
    <property type="entry name" value="KINESIN LIGHT CHAIN"/>
    <property type="match status" value="1"/>
</dbReference>
<dbReference type="InterPro" id="IPR056681">
    <property type="entry name" value="DUF7779"/>
</dbReference>
<dbReference type="AlphaFoldDB" id="A0A0E3P509"/>
<dbReference type="RefSeq" id="WP_052721521.1">
    <property type="nucleotide sequence ID" value="NZ_CP009506.1"/>
</dbReference>
<feature type="repeat" description="TPR" evidence="10">
    <location>
        <begin position="903"/>
        <end position="936"/>
    </location>
</feature>
<dbReference type="Pfam" id="PF01048">
    <property type="entry name" value="PNP_UDP_1"/>
    <property type="match status" value="1"/>
</dbReference>
<dbReference type="Pfam" id="PF25000">
    <property type="entry name" value="DUF7779"/>
    <property type="match status" value="1"/>
</dbReference>
<dbReference type="Pfam" id="PF13374">
    <property type="entry name" value="TPR_10"/>
    <property type="match status" value="1"/>
</dbReference>
<feature type="repeat" description="TPR" evidence="10">
    <location>
        <begin position="987"/>
        <end position="1020"/>
    </location>
</feature>
<dbReference type="NCBIfam" id="NF040586">
    <property type="entry name" value="FxSxx_TPR"/>
    <property type="match status" value="1"/>
</dbReference>
<evidence type="ECO:0000259" key="13">
    <source>
        <dbReference type="Pfam" id="PF01048"/>
    </source>
</evidence>
<dbReference type="PROSITE" id="PS50005">
    <property type="entry name" value="TPR"/>
    <property type="match status" value="6"/>
</dbReference>
<protein>
    <submittedName>
        <fullName evidence="15">Uncharacterized protein</fullName>
    </submittedName>
</protein>
<feature type="compositionally biased region" description="Polar residues" evidence="11">
    <location>
        <begin position="288"/>
        <end position="313"/>
    </location>
</feature>
<keyword evidence="5" id="KW-0677">Repeat</keyword>
<dbReference type="GO" id="GO:0009116">
    <property type="term" value="P:nucleoside metabolic process"/>
    <property type="evidence" value="ECO:0007669"/>
    <property type="project" value="InterPro"/>
</dbReference>
<dbReference type="Gene3D" id="3.40.50.300">
    <property type="entry name" value="P-loop containing nucleotide triphosphate hydrolases"/>
    <property type="match status" value="1"/>
</dbReference>
<dbReference type="InterPro" id="IPR035994">
    <property type="entry name" value="Nucleoside_phosphorylase_sf"/>
</dbReference>
<feature type="domain" description="NB-ARC" evidence="12">
    <location>
        <begin position="335"/>
        <end position="498"/>
    </location>
</feature>
<feature type="repeat" description="TPR" evidence="10">
    <location>
        <begin position="945"/>
        <end position="978"/>
    </location>
</feature>
<keyword evidence="9" id="KW-0206">Cytoskeleton</keyword>
<dbReference type="InterPro" id="IPR019734">
    <property type="entry name" value="TPR_rpt"/>
</dbReference>
<dbReference type="GO" id="GO:0003824">
    <property type="term" value="F:catalytic activity"/>
    <property type="evidence" value="ECO:0007669"/>
    <property type="project" value="InterPro"/>
</dbReference>
<keyword evidence="6 10" id="KW-0802">TPR repeat</keyword>
<sequence length="1152" mass="129838">MPGFTEIKNHVAVIFTALPVEYNAVREHLKCLEENVHPQGTIYEQGIFSSSNQSWEVGIAEIGEGNEQAALEVERAIQYFNPSIILFVGVAGGVKDDVKIGDVVVASKVYGYESGKAGDTFKPRPAVSSPNYKMINRARAEARKGDWLQRIGELMPNPSPNIFVKPIAAGGKVLNSTRSAAYELIKSNYEDTLAVEMEGYGFLKAAYANQNVDALVIRGISDLIDEKEKADKAGSQKIASHHASAFAFEILAKSHIVPINSEQHEYPEHFSPEKTAVIDEKIKENDLSSDSKTPATTKDSDSKTVQLSHSQTVQEPKAAISNVPYSRNLRFTGREEKLKQIREALLADNTVAVSQPVAVCGLGGIGKTQTAVEYTYRYRTEYEFIFWVKADSEDSIISDYVGIAKLLNLPVKNDSDLNNIVSAVLNWFRTHENWLLVIDNADDISFVKRYLPPDPKEHILLTARLRVFDALDITKSVDMEAMSPEEAKSFLLKRTVRANLNQSELEALDKLVNELGYLPLALEQAGAFIHANNSSFKDYLASYNIRGLKLLEKSPIDKSKYPESISTTWLMNFDEVKKKSEVSADVLYASAFLNPNGIPAEIYHKSSDELGPLISSIFNEVDTDPLVYDEVLKPLWQYSLINREIGCHTYDIHRLVQAVIRDGMEKSEQKLWAERVVKAVNRTFPDVEYINWELCDKLLPHAQICAEYIKLWGLETEESARLLNKAGLYLHKRARFKESESLFKSSVEISFKDSESLFKSSLEIREKVLKPEHFDISESLNNLGELYIDIGRYSKAELLFLRALEIQENTLNSNDPAIAKSLNNLGEVYRYSGRYSEAEPLYTRALEITERALGPDHPDVGTRLNNLALLYSYLGMYSEAEPLYVRASEITERALGSEHPTVSIRLNNLAELYRNSGRYSEAEPLYVRALEITEKALGSEHPDVGIRLNNLALLYSNLGRYSEAEPLYTRALEITERTLGPEHPDVGTCLNNLAELYRNSGRYSEAEPLYTRALEITERALGPDHPDVGTRLNNLALLYSNLGRHSEAEPLYTRALEIAERALGPEHPNVGTCLQNLAIFYYEQRKYLKARSYCEQAIKVVEKTKGKNSLELASLLESYAFMLDKMRKNREATTKRNRAKRIRSNIEKENKK</sequence>
<dbReference type="OrthoDB" id="137887at2157"/>
<keyword evidence="7" id="KW-0175">Coiled coil</keyword>
<keyword evidence="8" id="KW-0505">Motor protein</keyword>
<evidence type="ECO:0000256" key="11">
    <source>
        <dbReference type="SAM" id="MobiDB-lite"/>
    </source>
</evidence>
<dbReference type="InterPro" id="IPR002182">
    <property type="entry name" value="NB-ARC"/>
</dbReference>
<dbReference type="SUPFAM" id="SSF48452">
    <property type="entry name" value="TPR-like"/>
    <property type="match status" value="3"/>
</dbReference>
<keyword evidence="4" id="KW-0493">Microtubule</keyword>
<dbReference type="GO" id="GO:0005874">
    <property type="term" value="C:microtubule"/>
    <property type="evidence" value="ECO:0007669"/>
    <property type="project" value="UniProtKB-KW"/>
</dbReference>
<feature type="repeat" description="TPR" evidence="10">
    <location>
        <begin position="777"/>
        <end position="810"/>
    </location>
</feature>
<dbReference type="CDD" id="cd09008">
    <property type="entry name" value="MTAN"/>
    <property type="match status" value="1"/>
</dbReference>
<evidence type="ECO:0000313" key="16">
    <source>
        <dbReference type="Proteomes" id="UP000033111"/>
    </source>
</evidence>
<gene>
    <name evidence="15" type="ORF">MSSIT_0959</name>
</gene>
<dbReference type="InterPro" id="IPR027417">
    <property type="entry name" value="P-loop_NTPase"/>
</dbReference>
<evidence type="ECO:0000259" key="12">
    <source>
        <dbReference type="Pfam" id="PF00931"/>
    </source>
</evidence>
<dbReference type="GO" id="GO:0005871">
    <property type="term" value="C:kinesin complex"/>
    <property type="evidence" value="ECO:0007669"/>
    <property type="project" value="InterPro"/>
</dbReference>
<accession>A0A0E3P509</accession>
<feature type="repeat" description="TPR" evidence="10">
    <location>
        <begin position="1029"/>
        <end position="1062"/>
    </location>
</feature>
<dbReference type="GO" id="GO:0007018">
    <property type="term" value="P:microtubule-based movement"/>
    <property type="evidence" value="ECO:0007669"/>
    <property type="project" value="TreeGrafter"/>
</dbReference>
<feature type="repeat" description="TPR" evidence="10">
    <location>
        <begin position="819"/>
        <end position="852"/>
    </location>
</feature>
<reference evidence="15 16" key="1">
    <citation type="submission" date="2014-07" db="EMBL/GenBank/DDBJ databases">
        <title>Methanogenic archaea and the global carbon cycle.</title>
        <authorList>
            <person name="Henriksen J.R."/>
            <person name="Luke J."/>
            <person name="Reinhart S."/>
            <person name="Benedict M.N."/>
            <person name="Youngblut N.D."/>
            <person name="Metcalf M.E."/>
            <person name="Whitaker R.J."/>
            <person name="Metcalf W.W."/>
        </authorList>
    </citation>
    <scope>NUCLEOTIDE SEQUENCE [LARGE SCALE GENOMIC DNA]</scope>
    <source>
        <strain evidence="15 16">T4/M</strain>
    </source>
</reference>
<dbReference type="SMART" id="SM00028">
    <property type="entry name" value="TPR"/>
    <property type="match status" value="9"/>
</dbReference>
<comment type="subcellular location">
    <subcellularLocation>
        <location evidence="1">Cytoplasm</location>
        <location evidence="1">Cytoskeleton</location>
    </subcellularLocation>
</comment>
<evidence type="ECO:0000256" key="2">
    <source>
        <dbReference type="ARBA" id="ARBA00009622"/>
    </source>
</evidence>
<dbReference type="Gene3D" id="3.40.50.1580">
    <property type="entry name" value="Nucleoside phosphorylase domain"/>
    <property type="match status" value="1"/>
</dbReference>
<dbReference type="GO" id="GO:0005737">
    <property type="term" value="C:cytoplasm"/>
    <property type="evidence" value="ECO:0007669"/>
    <property type="project" value="TreeGrafter"/>
</dbReference>
<evidence type="ECO:0000256" key="3">
    <source>
        <dbReference type="ARBA" id="ARBA00022490"/>
    </source>
</evidence>
<organism evidence="15 16">
    <name type="scientific">Methanosarcina siciliae T4/M</name>
    <dbReference type="NCBI Taxonomy" id="1434120"/>
    <lineage>
        <taxon>Archaea</taxon>
        <taxon>Methanobacteriati</taxon>
        <taxon>Methanobacteriota</taxon>
        <taxon>Stenosarchaea group</taxon>
        <taxon>Methanomicrobia</taxon>
        <taxon>Methanosarcinales</taxon>
        <taxon>Methanosarcinaceae</taxon>
        <taxon>Methanosarcina</taxon>
    </lineage>
</organism>
<dbReference type="GO" id="GO:0043531">
    <property type="term" value="F:ADP binding"/>
    <property type="evidence" value="ECO:0007669"/>
    <property type="project" value="InterPro"/>
</dbReference>
<dbReference type="InterPro" id="IPR011990">
    <property type="entry name" value="TPR-like_helical_dom_sf"/>
</dbReference>
<evidence type="ECO:0000256" key="6">
    <source>
        <dbReference type="ARBA" id="ARBA00022803"/>
    </source>
</evidence>
<feature type="region of interest" description="Disordered" evidence="11">
    <location>
        <begin position="283"/>
        <end position="313"/>
    </location>
</feature>
<dbReference type="PROSITE" id="PS50293">
    <property type="entry name" value="TPR_REGION"/>
    <property type="match status" value="2"/>
</dbReference>